<dbReference type="InterPro" id="IPR025737">
    <property type="entry name" value="FApF"/>
</dbReference>
<dbReference type="EMBL" id="FQWB01000006">
    <property type="protein sequence ID" value="SHG72669.1"/>
    <property type="molecule type" value="Genomic_DNA"/>
</dbReference>
<dbReference type="STRING" id="468056.SAMN05443549_10650"/>
<dbReference type="AlphaFoldDB" id="A0A1M5M6W2"/>
<evidence type="ECO:0000313" key="2">
    <source>
        <dbReference type="Proteomes" id="UP000184516"/>
    </source>
</evidence>
<dbReference type="Proteomes" id="UP000184516">
    <property type="component" value="Unassembled WGS sequence"/>
</dbReference>
<sequence length="309" mass="35116">MHCQSNKPLFPFSRMKIIFGILICFFYVSVQGQDLEPRAYANVPKGINVLALGYGFISGNVLTDPALPIKDFKLSTHSIGINYIRSFGIAKKLARVQVSLPFADMQGQLIQNGEQITGSRTGMADMRIRLGVNLTGSPALDRKDFRQYQQKAIFGVSLVTSVPTGRYFEDKAINLGSNRWAFKPEIGISRRFTHIYTEAYFGTWFYTNNTEYLTNKELKQEPTVTFQAHASYYFKNQMWVGLNTNWYKVGETRIDGIPSKTINDWRIGATFSAPISKAQSLRLQFHTGLMSNLGLNYDSITFAYQYVFF</sequence>
<accession>A0A1M5M6W2</accession>
<evidence type="ECO:0000313" key="1">
    <source>
        <dbReference type="EMBL" id="SHG72669.1"/>
    </source>
</evidence>
<reference evidence="2" key="1">
    <citation type="submission" date="2016-11" db="EMBL/GenBank/DDBJ databases">
        <authorList>
            <person name="Varghese N."/>
            <person name="Submissions S."/>
        </authorList>
    </citation>
    <scope>NUCLEOTIDE SEQUENCE [LARGE SCALE GENOMIC DNA]</scope>
    <source>
        <strain evidence="2">DSM 19978</strain>
    </source>
</reference>
<name>A0A1M5M6W2_9FLAO</name>
<keyword evidence="2" id="KW-1185">Reference proteome</keyword>
<dbReference type="Pfam" id="PF13557">
    <property type="entry name" value="Phenol_MetA_deg"/>
    <property type="match status" value="1"/>
</dbReference>
<protein>
    <submittedName>
        <fullName evidence="1">Putative MetA-pathway of phenol degradation</fullName>
    </submittedName>
</protein>
<proteinExistence type="predicted"/>
<organism evidence="1 2">
    <name type="scientific">Flavobacterium fluvii</name>
    <dbReference type="NCBI Taxonomy" id="468056"/>
    <lineage>
        <taxon>Bacteria</taxon>
        <taxon>Pseudomonadati</taxon>
        <taxon>Bacteroidota</taxon>
        <taxon>Flavobacteriia</taxon>
        <taxon>Flavobacteriales</taxon>
        <taxon>Flavobacteriaceae</taxon>
        <taxon>Flavobacterium</taxon>
    </lineage>
</organism>
<gene>
    <name evidence="1" type="ORF">SAMN05443549_10650</name>
</gene>